<dbReference type="InterPro" id="IPR036505">
    <property type="entry name" value="Amidase/PGRP_sf"/>
</dbReference>
<organism evidence="4 5">
    <name type="scientific">Criibacterium bergeronii</name>
    <dbReference type="NCBI Taxonomy" id="1871336"/>
    <lineage>
        <taxon>Bacteria</taxon>
        <taxon>Bacillati</taxon>
        <taxon>Bacillota</taxon>
        <taxon>Clostridia</taxon>
        <taxon>Peptostreptococcales</taxon>
        <taxon>Filifactoraceae</taxon>
        <taxon>Criibacterium</taxon>
    </lineage>
</organism>
<dbReference type="InterPro" id="IPR002502">
    <property type="entry name" value="Amidase_domain"/>
</dbReference>
<protein>
    <submittedName>
        <fullName evidence="4">Muramidase (Flagellum-specific)</fullName>
    </submittedName>
</protein>
<evidence type="ECO:0000313" key="4">
    <source>
        <dbReference type="EMBL" id="RDY21453.1"/>
    </source>
</evidence>
<dbReference type="Proteomes" id="UP000093352">
    <property type="component" value="Unassembled WGS sequence"/>
</dbReference>
<dbReference type="Pfam" id="PF01832">
    <property type="entry name" value="Glucosaminidase"/>
    <property type="match status" value="1"/>
</dbReference>
<dbReference type="InterPro" id="IPR051056">
    <property type="entry name" value="Glycosyl_Hydrolase_73"/>
</dbReference>
<name>A0A371ILS0_9FIRM</name>
<dbReference type="Gene3D" id="1.10.530.10">
    <property type="match status" value="1"/>
</dbReference>
<evidence type="ECO:0000259" key="2">
    <source>
        <dbReference type="SMART" id="SM00047"/>
    </source>
</evidence>
<dbReference type="Gene3D" id="3.40.80.10">
    <property type="entry name" value="Peptidoglycan recognition protein-like"/>
    <property type="match status" value="1"/>
</dbReference>
<dbReference type="Pfam" id="PF08239">
    <property type="entry name" value="SH3_3"/>
    <property type="match status" value="1"/>
</dbReference>
<dbReference type="EMBL" id="MBEW02000007">
    <property type="protein sequence ID" value="RDY21453.1"/>
    <property type="molecule type" value="Genomic_DNA"/>
</dbReference>
<keyword evidence="5" id="KW-1185">Reference proteome</keyword>
<accession>A0A371ILS0</accession>
<dbReference type="PANTHER" id="PTHR33308:SF9">
    <property type="entry name" value="PEPTIDOGLYCAN HYDROLASE FLGJ"/>
    <property type="match status" value="1"/>
</dbReference>
<dbReference type="GO" id="GO:0008745">
    <property type="term" value="F:N-acetylmuramoyl-L-alanine amidase activity"/>
    <property type="evidence" value="ECO:0007669"/>
    <property type="project" value="InterPro"/>
</dbReference>
<keyword evidence="1" id="KW-0378">Hydrolase</keyword>
<gene>
    <name evidence="4" type="ORF">BBG48_004855</name>
</gene>
<dbReference type="InterPro" id="IPR003646">
    <property type="entry name" value="SH3-like_bac-type"/>
</dbReference>
<feature type="domain" description="N-acetylmuramoyl-L-alanine amidase" evidence="3">
    <location>
        <begin position="172"/>
        <end position="319"/>
    </location>
</feature>
<reference evidence="4 5" key="1">
    <citation type="journal article" date="2016" name="Genome Announc.">
        <title>Draft Genome Sequence of Criibacterium bergeronii gen. nov., sp. nov., Strain CCRI-22567T, Isolated from a Vaginal Sample from a Woman with Bacterial Vaginosis.</title>
        <authorList>
            <person name="Maheux A.F."/>
            <person name="Berube E."/>
            <person name="Boudreau D.K."/>
            <person name="Raymond F."/>
            <person name="Corbeil J."/>
            <person name="Roy P.H."/>
            <person name="Boissinot M."/>
            <person name="Omar R.F."/>
        </authorList>
    </citation>
    <scope>NUCLEOTIDE SEQUENCE [LARGE SCALE GENOMIC DNA]</scope>
    <source>
        <strain evidence="4 5">CCRI-22567</strain>
    </source>
</reference>
<dbReference type="SMART" id="SM00047">
    <property type="entry name" value="LYZ2"/>
    <property type="match status" value="1"/>
</dbReference>
<dbReference type="InterPro" id="IPR002901">
    <property type="entry name" value="MGlyc_endo_b_GlcNAc-like_dom"/>
</dbReference>
<dbReference type="Gene3D" id="2.30.30.40">
    <property type="entry name" value="SH3 Domains"/>
    <property type="match status" value="1"/>
</dbReference>
<evidence type="ECO:0000256" key="1">
    <source>
        <dbReference type="ARBA" id="ARBA00022801"/>
    </source>
</evidence>
<dbReference type="GO" id="GO:0009253">
    <property type="term" value="P:peptidoglycan catabolic process"/>
    <property type="evidence" value="ECO:0007669"/>
    <property type="project" value="InterPro"/>
</dbReference>
<evidence type="ECO:0000313" key="5">
    <source>
        <dbReference type="Proteomes" id="UP000093352"/>
    </source>
</evidence>
<evidence type="ECO:0000259" key="3">
    <source>
        <dbReference type="SMART" id="SM00644"/>
    </source>
</evidence>
<dbReference type="Gene3D" id="4.10.80.30">
    <property type="entry name" value="DNA polymerase, domain 6"/>
    <property type="match status" value="1"/>
</dbReference>
<dbReference type="RefSeq" id="WP_094754446.1">
    <property type="nucleotide sequence ID" value="NZ_MBEW02000007.1"/>
</dbReference>
<dbReference type="SMART" id="SM00644">
    <property type="entry name" value="Ami_2"/>
    <property type="match status" value="1"/>
</dbReference>
<proteinExistence type="predicted"/>
<sequence length="421" mass="46956">MSKDIFISKIAEYVSKYAPKYGIKVHSPIIAQAILESGFGTSELAKNAHNYFGLKYRQGRCKTCIGVYGKVGTEQNKDGSYTASQMNWCKFKDMENGVIGYFDFINIFNYANLKGVTDPKKYLDNIKSDGYATSHKYVDNLMNIIKQYNLTKYDKKEEVKMGKSSLSSYTRITSNKSSPRNHSIDRITPHCIVGQWSAKHSCDYFATTGRQCSSNYVIGKNGDIGLSVDENDRSWCSSSAENDNRAITIECASDTAHPYAMTNAVYQSLINLCVDICKRHGKKKLLWFGDKNKSLSYKPKNDEMVITVHRWFAAKSCPGDWLYSRLGNLATEVTKRLGGTITENKPPVLPTDKIFKPYLVRVLADSLNIRKGAGTNYAIVGAIKDKGVYTIVGESNGTGASKWGKLKSGAGWISLDYVKKV</sequence>
<feature type="domain" description="Mannosyl-glycoprotein endo-beta-N-acetylglucosamidase-like" evidence="2">
    <location>
        <begin position="3"/>
        <end position="154"/>
    </location>
</feature>
<dbReference type="STRING" id="1871336.BBG48_06415"/>
<dbReference type="AlphaFoldDB" id="A0A371ILS0"/>
<dbReference type="GO" id="GO:0004040">
    <property type="term" value="F:amidase activity"/>
    <property type="evidence" value="ECO:0007669"/>
    <property type="project" value="InterPro"/>
</dbReference>
<dbReference type="SUPFAM" id="SSF55846">
    <property type="entry name" value="N-acetylmuramoyl-L-alanine amidase-like"/>
    <property type="match status" value="1"/>
</dbReference>
<comment type="caution">
    <text evidence="4">The sequence shown here is derived from an EMBL/GenBank/DDBJ whole genome shotgun (WGS) entry which is preliminary data.</text>
</comment>
<dbReference type="PANTHER" id="PTHR33308">
    <property type="entry name" value="PEPTIDOGLYCAN HYDROLASE FLGJ"/>
    <property type="match status" value="1"/>
</dbReference>
<dbReference type="Pfam" id="PF01510">
    <property type="entry name" value="Amidase_2"/>
    <property type="match status" value="1"/>
</dbReference>